<name>A0A9P9DC55_9HYPO</name>
<proteinExistence type="inferred from homology"/>
<protein>
    <submittedName>
        <fullName evidence="8">Aquaporin-like protein</fullName>
    </submittedName>
</protein>
<dbReference type="Gene3D" id="1.20.1080.10">
    <property type="entry name" value="Glycerol uptake facilitator protein"/>
    <property type="match status" value="1"/>
</dbReference>
<sequence>MFSIKAAGADKDEEGLRRRKESSTEVKLVKSSGAQFQGSFAAGARHEHWTKENESSFGNKIYQYLFSGWGNKAIWKAAIIEFIGTLSLTYMAAMVSGHLNPMITFTTLLTGLIEFPRAVLYILAQVAGGSLSGGLIRGGLGHAATENYRGGGCFLDNDRVNSVSLGQAFLLEMSFALISIFLAFALGLDPRQATLFSPAVGPALVGLSVGILIFAAGGLGFSGYSGPSFNPGRCLAYSVARNNWESPMTAAIIQSVLYRLVPPFRILSSSDDKLA</sequence>
<feature type="compositionally biased region" description="Basic and acidic residues" evidence="6">
    <location>
        <begin position="8"/>
        <end position="24"/>
    </location>
</feature>
<dbReference type="PANTHER" id="PTHR47002:SF2">
    <property type="entry name" value="AQUAPORIN AQPAE.A-LIKE"/>
    <property type="match status" value="1"/>
</dbReference>
<evidence type="ECO:0000256" key="5">
    <source>
        <dbReference type="RuleBase" id="RU000477"/>
    </source>
</evidence>
<dbReference type="PANTHER" id="PTHR47002">
    <property type="entry name" value="AQUAPORIN-LIKE"/>
    <property type="match status" value="1"/>
</dbReference>
<feature type="transmembrane region" description="Helical" evidence="7">
    <location>
        <begin position="200"/>
        <end position="221"/>
    </location>
</feature>
<gene>
    <name evidence="8" type="ORF">EDB81DRAFT_848421</name>
</gene>
<accession>A0A9P9DC55</accession>
<keyword evidence="5" id="KW-0813">Transport</keyword>
<reference evidence="8" key="1">
    <citation type="journal article" date="2021" name="Nat. Commun.">
        <title>Genetic determinants of endophytism in the Arabidopsis root mycobiome.</title>
        <authorList>
            <person name="Mesny F."/>
            <person name="Miyauchi S."/>
            <person name="Thiergart T."/>
            <person name="Pickel B."/>
            <person name="Atanasova L."/>
            <person name="Karlsson M."/>
            <person name="Huettel B."/>
            <person name="Barry K.W."/>
            <person name="Haridas S."/>
            <person name="Chen C."/>
            <person name="Bauer D."/>
            <person name="Andreopoulos W."/>
            <person name="Pangilinan J."/>
            <person name="LaButti K."/>
            <person name="Riley R."/>
            <person name="Lipzen A."/>
            <person name="Clum A."/>
            <person name="Drula E."/>
            <person name="Henrissat B."/>
            <person name="Kohler A."/>
            <person name="Grigoriev I.V."/>
            <person name="Martin F.M."/>
            <person name="Hacquard S."/>
        </authorList>
    </citation>
    <scope>NUCLEOTIDE SEQUENCE</scope>
    <source>
        <strain evidence="8">MPI-CAGE-AT-0147</strain>
    </source>
</reference>
<comment type="similarity">
    <text evidence="5">Belongs to the MIP/aquaporin (TC 1.A.8) family.</text>
</comment>
<evidence type="ECO:0000256" key="7">
    <source>
        <dbReference type="SAM" id="Phobius"/>
    </source>
</evidence>
<evidence type="ECO:0000256" key="1">
    <source>
        <dbReference type="ARBA" id="ARBA00004141"/>
    </source>
</evidence>
<dbReference type="GO" id="GO:0015267">
    <property type="term" value="F:channel activity"/>
    <property type="evidence" value="ECO:0007669"/>
    <property type="project" value="InterPro"/>
</dbReference>
<dbReference type="InterPro" id="IPR000425">
    <property type="entry name" value="MIP"/>
</dbReference>
<organism evidence="8 9">
    <name type="scientific">Dactylonectria macrodidyma</name>
    <dbReference type="NCBI Taxonomy" id="307937"/>
    <lineage>
        <taxon>Eukaryota</taxon>
        <taxon>Fungi</taxon>
        <taxon>Dikarya</taxon>
        <taxon>Ascomycota</taxon>
        <taxon>Pezizomycotina</taxon>
        <taxon>Sordariomycetes</taxon>
        <taxon>Hypocreomycetidae</taxon>
        <taxon>Hypocreales</taxon>
        <taxon>Nectriaceae</taxon>
        <taxon>Dactylonectria</taxon>
    </lineage>
</organism>
<comment type="caution">
    <text evidence="8">The sequence shown here is derived from an EMBL/GenBank/DDBJ whole genome shotgun (WGS) entry which is preliminary data.</text>
</comment>
<evidence type="ECO:0000313" key="9">
    <source>
        <dbReference type="Proteomes" id="UP000738349"/>
    </source>
</evidence>
<evidence type="ECO:0000313" key="8">
    <source>
        <dbReference type="EMBL" id="KAH7116454.1"/>
    </source>
</evidence>
<dbReference type="SUPFAM" id="SSF81338">
    <property type="entry name" value="Aquaporin-like"/>
    <property type="match status" value="1"/>
</dbReference>
<dbReference type="PRINTS" id="PR00783">
    <property type="entry name" value="MINTRINSICP"/>
</dbReference>
<dbReference type="GO" id="GO:0016020">
    <property type="term" value="C:membrane"/>
    <property type="evidence" value="ECO:0007669"/>
    <property type="project" value="UniProtKB-SubCell"/>
</dbReference>
<keyword evidence="9" id="KW-1185">Reference proteome</keyword>
<dbReference type="EMBL" id="JAGMUV010000029">
    <property type="protein sequence ID" value="KAH7116454.1"/>
    <property type="molecule type" value="Genomic_DNA"/>
</dbReference>
<evidence type="ECO:0000256" key="4">
    <source>
        <dbReference type="ARBA" id="ARBA00023136"/>
    </source>
</evidence>
<evidence type="ECO:0000256" key="6">
    <source>
        <dbReference type="SAM" id="MobiDB-lite"/>
    </source>
</evidence>
<feature type="transmembrane region" description="Helical" evidence="7">
    <location>
        <begin position="168"/>
        <end position="188"/>
    </location>
</feature>
<keyword evidence="4 7" id="KW-0472">Membrane</keyword>
<comment type="subcellular location">
    <subcellularLocation>
        <location evidence="1">Membrane</location>
        <topology evidence="1">Multi-pass membrane protein</topology>
    </subcellularLocation>
</comment>
<feature type="region of interest" description="Disordered" evidence="6">
    <location>
        <begin position="1"/>
        <end position="24"/>
    </location>
</feature>
<feature type="transmembrane region" description="Helical" evidence="7">
    <location>
        <begin position="73"/>
        <end position="93"/>
    </location>
</feature>
<keyword evidence="2 5" id="KW-0812">Transmembrane</keyword>
<evidence type="ECO:0000256" key="2">
    <source>
        <dbReference type="ARBA" id="ARBA00022692"/>
    </source>
</evidence>
<dbReference type="Proteomes" id="UP000738349">
    <property type="component" value="Unassembled WGS sequence"/>
</dbReference>
<dbReference type="OrthoDB" id="3222at2759"/>
<dbReference type="InterPro" id="IPR023271">
    <property type="entry name" value="Aquaporin-like"/>
</dbReference>
<dbReference type="Pfam" id="PF00230">
    <property type="entry name" value="MIP"/>
    <property type="match status" value="1"/>
</dbReference>
<evidence type="ECO:0000256" key="3">
    <source>
        <dbReference type="ARBA" id="ARBA00022989"/>
    </source>
</evidence>
<keyword evidence="3 7" id="KW-1133">Transmembrane helix</keyword>
<dbReference type="AlphaFoldDB" id="A0A9P9DC55"/>